<evidence type="ECO:0000313" key="2">
    <source>
        <dbReference type="EMBL" id="KAA9005059.1"/>
    </source>
</evidence>
<name>A0A5J5GA81_9RHOB</name>
<accession>A0A5J5GA81</accession>
<protein>
    <recommendedName>
        <fullName evidence="1">CsgH-like domain-containing protein</fullName>
    </recommendedName>
</protein>
<evidence type="ECO:0000313" key="3">
    <source>
        <dbReference type="Proteomes" id="UP000326554"/>
    </source>
</evidence>
<dbReference type="EMBL" id="VYQE01000008">
    <property type="protein sequence ID" value="KAA9005059.1"/>
    <property type="molecule type" value="Genomic_DNA"/>
</dbReference>
<feature type="domain" description="CsgH-like" evidence="1">
    <location>
        <begin position="33"/>
        <end position="119"/>
    </location>
</feature>
<comment type="caution">
    <text evidence="2">The sequence shown here is derived from an EMBL/GenBank/DDBJ whole genome shotgun (WGS) entry which is preliminary data.</text>
</comment>
<gene>
    <name evidence="2" type="ORF">F3S47_18700</name>
</gene>
<dbReference type="Proteomes" id="UP000326554">
    <property type="component" value="Unassembled WGS sequence"/>
</dbReference>
<dbReference type="Pfam" id="PF21112">
    <property type="entry name" value="CsgH"/>
    <property type="match status" value="1"/>
</dbReference>
<organism evidence="2 3">
    <name type="scientific">Histidinibacterium aquaticum</name>
    <dbReference type="NCBI Taxonomy" id="2613962"/>
    <lineage>
        <taxon>Bacteria</taxon>
        <taxon>Pseudomonadati</taxon>
        <taxon>Pseudomonadota</taxon>
        <taxon>Alphaproteobacteria</taxon>
        <taxon>Rhodobacterales</taxon>
        <taxon>Paracoccaceae</taxon>
        <taxon>Histidinibacterium</taxon>
    </lineage>
</organism>
<dbReference type="InterPro" id="IPR047726">
    <property type="entry name" value="CsgH_dom"/>
</dbReference>
<dbReference type="InterPro" id="IPR053722">
    <property type="entry name" value="Curli_assembly_CsgC/AgfC"/>
</dbReference>
<dbReference type="NCBIfam" id="NF041112">
    <property type="entry name" value="chap_CsgH_alph"/>
    <property type="match status" value="1"/>
</dbReference>
<proteinExistence type="predicted"/>
<dbReference type="RefSeq" id="WP_150446840.1">
    <property type="nucleotide sequence ID" value="NZ_VYQE01000008.1"/>
</dbReference>
<reference evidence="2 3" key="1">
    <citation type="submission" date="2019-09" db="EMBL/GenBank/DDBJ databases">
        <authorList>
            <person name="Park J.-S."/>
            <person name="Choi H.-J."/>
        </authorList>
    </citation>
    <scope>NUCLEOTIDE SEQUENCE [LARGE SCALE GENOMIC DNA]</scope>
    <source>
        <strain evidence="2 3">176SS1-4</strain>
    </source>
</reference>
<evidence type="ECO:0000259" key="1">
    <source>
        <dbReference type="Pfam" id="PF21112"/>
    </source>
</evidence>
<sequence>MMPPLFFSLLGATVLAVTGTVQLGGPDPEDMPRCVLRIEDRAGEALVRSIIEARDPVQGTYEATVTKANKTGAVDASQGGAFSLGRGARLVLGEMLVKGSAAELDATLALRIGRHSVQCPVVVDGVF</sequence>
<dbReference type="AlphaFoldDB" id="A0A5J5GA81"/>
<dbReference type="InterPro" id="IPR048632">
    <property type="entry name" value="CsgH-like"/>
</dbReference>
<keyword evidence="3" id="KW-1185">Reference proteome</keyword>
<dbReference type="Gene3D" id="2.60.40.2420">
    <property type="match status" value="1"/>
</dbReference>